<dbReference type="GO" id="GO:0005524">
    <property type="term" value="F:ATP binding"/>
    <property type="evidence" value="ECO:0007669"/>
    <property type="project" value="UniProtKB-UniRule"/>
</dbReference>
<dbReference type="GO" id="GO:0046872">
    <property type="term" value="F:metal ion binding"/>
    <property type="evidence" value="ECO:0007669"/>
    <property type="project" value="InterPro"/>
</dbReference>
<dbReference type="RefSeq" id="WP_086817909.1">
    <property type="nucleotide sequence ID" value="NZ_BJMM01000009.1"/>
</dbReference>
<accession>A0A4Y3QXA5</accession>
<dbReference type="InterPro" id="IPR011095">
    <property type="entry name" value="Dala_Dala_lig_C"/>
</dbReference>
<dbReference type="Proteomes" id="UP000319210">
    <property type="component" value="Unassembled WGS sequence"/>
</dbReference>
<gene>
    <name evidence="5" type="ORF">SCA03_23930</name>
</gene>
<keyword evidence="3" id="KW-0547">Nucleotide-binding</keyword>
<dbReference type="AlphaFoldDB" id="A0A4Y3QXA5"/>
<dbReference type="InterPro" id="IPR013815">
    <property type="entry name" value="ATP_grasp_subdomain_1"/>
</dbReference>
<evidence type="ECO:0000256" key="2">
    <source>
        <dbReference type="ARBA" id="ARBA00022598"/>
    </source>
</evidence>
<keyword evidence="6" id="KW-1185">Reference proteome</keyword>
<organism evidence="5 6">
    <name type="scientific">Streptomyces cacaoi</name>
    <dbReference type="NCBI Taxonomy" id="1898"/>
    <lineage>
        <taxon>Bacteria</taxon>
        <taxon>Bacillati</taxon>
        <taxon>Actinomycetota</taxon>
        <taxon>Actinomycetes</taxon>
        <taxon>Kitasatosporales</taxon>
        <taxon>Streptomycetaceae</taxon>
        <taxon>Streptomyces</taxon>
    </lineage>
</organism>
<dbReference type="GO" id="GO:0008716">
    <property type="term" value="F:D-alanine-D-alanine ligase activity"/>
    <property type="evidence" value="ECO:0007669"/>
    <property type="project" value="InterPro"/>
</dbReference>
<dbReference type="SUPFAM" id="SSF56059">
    <property type="entry name" value="Glutathione synthetase ATP-binding domain-like"/>
    <property type="match status" value="1"/>
</dbReference>
<evidence type="ECO:0000256" key="1">
    <source>
        <dbReference type="ARBA" id="ARBA00010871"/>
    </source>
</evidence>
<evidence type="ECO:0000313" key="6">
    <source>
        <dbReference type="Proteomes" id="UP000319210"/>
    </source>
</evidence>
<evidence type="ECO:0000259" key="4">
    <source>
        <dbReference type="PROSITE" id="PS50975"/>
    </source>
</evidence>
<comment type="similarity">
    <text evidence="1">Belongs to the D-alanine--D-alanine ligase family.</text>
</comment>
<dbReference type="PROSITE" id="PS50975">
    <property type="entry name" value="ATP_GRASP"/>
    <property type="match status" value="1"/>
</dbReference>
<evidence type="ECO:0000256" key="3">
    <source>
        <dbReference type="PROSITE-ProRule" id="PRU00409"/>
    </source>
</evidence>
<dbReference type="OrthoDB" id="24041at2"/>
<keyword evidence="2 5" id="KW-0436">Ligase</keyword>
<dbReference type="Pfam" id="PF07478">
    <property type="entry name" value="Dala_Dala_lig_C"/>
    <property type="match status" value="1"/>
</dbReference>
<keyword evidence="3" id="KW-0067">ATP-binding</keyword>
<feature type="domain" description="ATP-grasp" evidence="4">
    <location>
        <begin position="108"/>
        <end position="326"/>
    </location>
</feature>
<dbReference type="Gene3D" id="3.30.470.20">
    <property type="entry name" value="ATP-grasp fold, B domain"/>
    <property type="match status" value="1"/>
</dbReference>
<comment type="caution">
    <text evidence="5">The sequence shown here is derived from an EMBL/GenBank/DDBJ whole genome shotgun (WGS) entry which is preliminary data.</text>
</comment>
<name>A0A4Y3QXA5_STRCI</name>
<dbReference type="InterPro" id="IPR011761">
    <property type="entry name" value="ATP-grasp"/>
</dbReference>
<protein>
    <submittedName>
        <fullName evidence="5">D-alanine--D-alanine ligase</fullName>
    </submittedName>
</protein>
<dbReference type="Gene3D" id="3.30.1490.20">
    <property type="entry name" value="ATP-grasp fold, A domain"/>
    <property type="match status" value="1"/>
</dbReference>
<sequence length="348" mass="36681">MRIALAYNEDSPDAPTPGSLSATDLHTISTAVEQLGHEVLPVEVSGPVGRIADGLTACRPDLVLDVAEGHRGGMRQLLYPALLDDLGLPHTGSPAHVLATALDKHLTKLVLRRAGLDTPEWVLLRRPGGAPRGAREADLSALTPPLIVKPDAEGWSTGITQDSVAETPREALRTADELLARYPGGVLVEEFVTGRDMTVGYLEAADNGHGGALDPMEYVFAAPEDTAGHAVFDQAIKSGRSTTSVDRARARLPEPVDTALREAALTAVHALGCRDFARADFRLTPDGTPRLLEVNATPTLRPGRGMAADAPVPGAPALRNIADALLTSAVHRHGLTPDGPHRPDEPGN</sequence>
<proteinExistence type="inferred from homology"/>
<dbReference type="EMBL" id="BJMM01000009">
    <property type="protein sequence ID" value="GEB49842.1"/>
    <property type="molecule type" value="Genomic_DNA"/>
</dbReference>
<dbReference type="PANTHER" id="PTHR23132">
    <property type="entry name" value="D-ALANINE--D-ALANINE LIGASE"/>
    <property type="match status" value="1"/>
</dbReference>
<dbReference type="PANTHER" id="PTHR23132:SF23">
    <property type="entry name" value="D-ALANINE--D-ALANINE LIGASE B"/>
    <property type="match status" value="1"/>
</dbReference>
<evidence type="ECO:0000313" key="5">
    <source>
        <dbReference type="EMBL" id="GEB49842.1"/>
    </source>
</evidence>
<reference evidence="5 6" key="1">
    <citation type="submission" date="2019-06" db="EMBL/GenBank/DDBJ databases">
        <title>Whole genome shotgun sequence of Streptomyces cacaoi subsp. cacaoi NBRC 12748.</title>
        <authorList>
            <person name="Hosoyama A."/>
            <person name="Uohara A."/>
            <person name="Ohji S."/>
            <person name="Ichikawa N."/>
        </authorList>
    </citation>
    <scope>NUCLEOTIDE SEQUENCE [LARGE SCALE GENOMIC DNA]</scope>
    <source>
        <strain evidence="5 6">NBRC 12748</strain>
    </source>
</reference>